<gene>
    <name evidence="2" type="ORF">SAMN05216463_109100</name>
</gene>
<accession>A0A1M6UJ51</accession>
<keyword evidence="1" id="KW-0732">Signal</keyword>
<dbReference type="InterPro" id="IPR025049">
    <property type="entry name" value="Mfa-like_1"/>
</dbReference>
<dbReference type="RefSeq" id="WP_139261501.1">
    <property type="nucleotide sequence ID" value="NZ_FRBD01000009.1"/>
</dbReference>
<evidence type="ECO:0000256" key="1">
    <source>
        <dbReference type="SAM" id="SignalP"/>
    </source>
</evidence>
<name>A0A1M6UJ51_XYLRU</name>
<evidence type="ECO:0000313" key="2">
    <source>
        <dbReference type="EMBL" id="SHK69170.1"/>
    </source>
</evidence>
<dbReference type="Proteomes" id="UP000184130">
    <property type="component" value="Unassembled WGS sequence"/>
</dbReference>
<feature type="chain" id="PRO_5013042463" description="Fimbrillin-like" evidence="1">
    <location>
        <begin position="21"/>
        <end position="637"/>
    </location>
</feature>
<organism evidence="2 3">
    <name type="scientific">Xylanibacter ruminicola</name>
    <name type="common">Prevotella ruminicola</name>
    <dbReference type="NCBI Taxonomy" id="839"/>
    <lineage>
        <taxon>Bacteria</taxon>
        <taxon>Pseudomonadati</taxon>
        <taxon>Bacteroidota</taxon>
        <taxon>Bacteroidia</taxon>
        <taxon>Bacteroidales</taxon>
        <taxon>Prevotellaceae</taxon>
        <taxon>Xylanibacter</taxon>
    </lineage>
</organism>
<reference evidence="2 3" key="1">
    <citation type="submission" date="2016-11" db="EMBL/GenBank/DDBJ databases">
        <authorList>
            <person name="Jaros S."/>
            <person name="Januszkiewicz K."/>
            <person name="Wedrychowicz H."/>
        </authorList>
    </citation>
    <scope>NUCLEOTIDE SEQUENCE [LARGE SCALE GENOMIC DNA]</scope>
    <source>
        <strain evidence="2 3">KHT3</strain>
    </source>
</reference>
<dbReference type="OrthoDB" id="1061229at2"/>
<evidence type="ECO:0008006" key="4">
    <source>
        <dbReference type="Google" id="ProtNLM"/>
    </source>
</evidence>
<dbReference type="PROSITE" id="PS51257">
    <property type="entry name" value="PROKAR_LIPOPROTEIN"/>
    <property type="match status" value="1"/>
</dbReference>
<protein>
    <recommendedName>
        <fullName evidence="4">Fimbrillin-like</fullName>
    </recommendedName>
</protein>
<sequence length="637" mass="69310">MKLNKIFLFALMALFSACSSEDDFLVPDSALQIKGICASVSDELPMTRAIAKLSDVVGRNAFVATDRIVFTNIQRAENPLKAFTYSNIIYDYDGNSWERAEGNIPEKIYWTDGASYHTFIGYSLPSSTYHWETIDNSTGSCTFAGELGYGLTELDYTSGNEALMAEDLLVNYSDTTKAESDGLSTKIKFTHALSNVRVVVNIKDFAASSSAVDTQVGISNMVLRSQPCLFSWGANSKDLTVKDFSEQGTEHIKDLKLWCPKPAGEGTAQSKTFTFYGLTTPQDATFHAINGNDKKLEFSFTVTYPNAMNPNETLTKTYSGTFSGIVNFYSGQCTTLNISLNHKNEQMYMDVEYNDWNYVSTPDLGELRKKSTFLDINSTVTIHTDANANIYDATWLYKDGSQLKDIYGNDGTKEKPYRISTASQLLSFAKEVKGGLAFKGQYIRLDADITMQSSTARTTAEDTTSTTAPLSWIGIGDASTAFNGTFLGGDRFINRLSGSPLFVNLGADARIEQLQITCIGNISGKGALAETNAGVIGGCKVIDDVSVADGGGALVGTNTGSIYACYHTGTTQLVGTTSADGVIGCYTASDITSLSSDYLKGLVESLNTKLTTWYKDHLGFTQYQYVYTVGSYPTVVK</sequence>
<dbReference type="AlphaFoldDB" id="A0A1M6UJ51"/>
<dbReference type="EMBL" id="FRBD01000009">
    <property type="protein sequence ID" value="SHK69170.1"/>
    <property type="molecule type" value="Genomic_DNA"/>
</dbReference>
<proteinExistence type="predicted"/>
<feature type="signal peptide" evidence="1">
    <location>
        <begin position="1"/>
        <end position="20"/>
    </location>
</feature>
<evidence type="ECO:0000313" key="3">
    <source>
        <dbReference type="Proteomes" id="UP000184130"/>
    </source>
</evidence>
<dbReference type="Pfam" id="PF13149">
    <property type="entry name" value="Mfa_like_1"/>
    <property type="match status" value="1"/>
</dbReference>